<protein>
    <submittedName>
        <fullName evidence="2">Uncharacterized protein</fullName>
    </submittedName>
</protein>
<name>A0A086K1K6_TOXGO</name>
<evidence type="ECO:0000256" key="1">
    <source>
        <dbReference type="SAM" id="MobiDB-lite"/>
    </source>
</evidence>
<sequence length="172" mass="19171">MFTAGGLCETSMRLNKKEGNSRRQTTNGRKHSHEKSRQSRPGESALKKQAEPNSFSFSWETDNEVSTSLCHPHCLLCKKTREKADTPEQVTCRSRVQSWKELHVAAPQETVMRPPFISVSCGHFVWELQTAGEGVSLSNGPFSSTSGFIFNEFGPLFFSSVWRAASAVKLNS</sequence>
<accession>A0A086K1K6</accession>
<dbReference type="AlphaFoldDB" id="A0A086K1K6"/>
<organism evidence="2 3">
    <name type="scientific">Toxoplasma gondii p89</name>
    <dbReference type="NCBI Taxonomy" id="943119"/>
    <lineage>
        <taxon>Eukaryota</taxon>
        <taxon>Sar</taxon>
        <taxon>Alveolata</taxon>
        <taxon>Apicomplexa</taxon>
        <taxon>Conoidasida</taxon>
        <taxon>Coccidia</taxon>
        <taxon>Eucoccidiorida</taxon>
        <taxon>Eimeriorina</taxon>
        <taxon>Sarcocystidae</taxon>
        <taxon>Toxoplasma</taxon>
    </lineage>
</organism>
<proteinExistence type="predicted"/>
<comment type="caution">
    <text evidence="2">The sequence shown here is derived from an EMBL/GenBank/DDBJ whole genome shotgun (WGS) entry which is preliminary data.</text>
</comment>
<feature type="region of interest" description="Disordered" evidence="1">
    <location>
        <begin position="1"/>
        <end position="53"/>
    </location>
</feature>
<reference evidence="2 3" key="1">
    <citation type="submission" date="2014-03" db="EMBL/GenBank/DDBJ databases">
        <authorList>
            <person name="Sibley D."/>
            <person name="Venepally P."/>
            <person name="Karamycheva S."/>
            <person name="Hadjithomas M."/>
            <person name="Khan A."/>
            <person name="Brunk B."/>
            <person name="Roos D."/>
            <person name="Caler E."/>
            <person name="Lorenzi H."/>
        </authorList>
    </citation>
    <scope>NUCLEOTIDE SEQUENCE [LARGE SCALE GENOMIC DNA]</scope>
    <source>
        <strain evidence="3">p89</strain>
    </source>
</reference>
<evidence type="ECO:0000313" key="2">
    <source>
        <dbReference type="EMBL" id="KFG38274.1"/>
    </source>
</evidence>
<evidence type="ECO:0000313" key="3">
    <source>
        <dbReference type="Proteomes" id="UP000028828"/>
    </source>
</evidence>
<gene>
    <name evidence="2" type="ORF">TGP89_219090</name>
</gene>
<dbReference type="EMBL" id="AEYI02001373">
    <property type="protein sequence ID" value="KFG38274.1"/>
    <property type="molecule type" value="Genomic_DNA"/>
</dbReference>
<dbReference type="Proteomes" id="UP000028828">
    <property type="component" value="Unassembled WGS sequence"/>
</dbReference>
<dbReference type="VEuPathDB" id="ToxoDB:TGP89_219090"/>